<evidence type="ECO:0000256" key="2">
    <source>
        <dbReference type="SAM" id="Phobius"/>
    </source>
</evidence>
<evidence type="ECO:0000259" key="3">
    <source>
        <dbReference type="Pfam" id="PF13559"/>
    </source>
</evidence>
<evidence type="ECO:0000313" key="5">
    <source>
        <dbReference type="Proteomes" id="UP000660668"/>
    </source>
</evidence>
<comment type="caution">
    <text evidence="4">The sequence shown here is derived from an EMBL/GenBank/DDBJ whole genome shotgun (WGS) entry which is preliminary data.</text>
</comment>
<sequence>MSDSGGSSARASVTALVGVLAAVGLLLVMITWAATLSPGDVVVGGREPSYSKPSPTAVDNADSGVDAPDRDRPRHELLWLILTVTAFGLAGLVVLAVLLSGLRWLLTLNWRRRRERDPQEVAFDTLDPPALGDAVTRGAARQRTVLSEGSPRNAIVACWHLFEQQAATVGVHRASWETSSEFTLRVLDQLSADPAAVTELADLYRDARHSRHEITEQARQHARAALDRIFDSLATTTDSP</sequence>
<feature type="domain" description="Protein-glutamine gamma-glutamyltransferase-like C-terminal" evidence="3">
    <location>
        <begin position="158"/>
        <end position="227"/>
    </location>
</feature>
<feature type="transmembrane region" description="Helical" evidence="2">
    <location>
        <begin position="12"/>
        <end position="34"/>
    </location>
</feature>
<evidence type="ECO:0000256" key="1">
    <source>
        <dbReference type="SAM" id="MobiDB-lite"/>
    </source>
</evidence>
<evidence type="ECO:0000313" key="4">
    <source>
        <dbReference type="EMBL" id="MBF4766366.1"/>
    </source>
</evidence>
<reference evidence="4" key="1">
    <citation type="submission" date="2020-11" db="EMBL/GenBank/DDBJ databases">
        <title>Nocardioides cynanchi sp. nov., isolated from soil of rhizosphere of Cynanchum wilfordii.</title>
        <authorList>
            <person name="Lee J.-S."/>
            <person name="Suh M.K."/>
            <person name="Kim J.-S."/>
        </authorList>
    </citation>
    <scope>NUCLEOTIDE SEQUENCE</scope>
    <source>
        <strain evidence="4">KCTC 19276</strain>
    </source>
</reference>
<keyword evidence="2" id="KW-0472">Membrane</keyword>
<proteinExistence type="predicted"/>
<organism evidence="4 5">
    <name type="scientific">Nocardioides agariphilus</name>
    <dbReference type="NCBI Taxonomy" id="433664"/>
    <lineage>
        <taxon>Bacteria</taxon>
        <taxon>Bacillati</taxon>
        <taxon>Actinomycetota</taxon>
        <taxon>Actinomycetes</taxon>
        <taxon>Propionibacteriales</taxon>
        <taxon>Nocardioidaceae</taxon>
        <taxon>Nocardioides</taxon>
    </lineage>
</organism>
<dbReference type="AlphaFoldDB" id="A0A930VIR3"/>
<dbReference type="EMBL" id="JADKPO010000001">
    <property type="protein sequence ID" value="MBF4766366.1"/>
    <property type="molecule type" value="Genomic_DNA"/>
</dbReference>
<dbReference type="InterPro" id="IPR025403">
    <property type="entry name" value="TgpA-like_C"/>
</dbReference>
<dbReference type="Proteomes" id="UP000660668">
    <property type="component" value="Unassembled WGS sequence"/>
</dbReference>
<protein>
    <submittedName>
        <fullName evidence="4">DUF4129 domain-containing protein</fullName>
    </submittedName>
</protein>
<dbReference type="RefSeq" id="WP_194694501.1">
    <property type="nucleotide sequence ID" value="NZ_JADKPO010000001.1"/>
</dbReference>
<accession>A0A930VIR3</accession>
<keyword evidence="5" id="KW-1185">Reference proteome</keyword>
<keyword evidence="2" id="KW-0812">Transmembrane</keyword>
<gene>
    <name evidence="4" type="ORF">ISU10_01135</name>
</gene>
<keyword evidence="2" id="KW-1133">Transmembrane helix</keyword>
<feature type="transmembrane region" description="Helical" evidence="2">
    <location>
        <begin position="77"/>
        <end position="106"/>
    </location>
</feature>
<dbReference type="Pfam" id="PF13559">
    <property type="entry name" value="DUF4129"/>
    <property type="match status" value="1"/>
</dbReference>
<feature type="region of interest" description="Disordered" evidence="1">
    <location>
        <begin position="47"/>
        <end position="68"/>
    </location>
</feature>
<name>A0A930VIR3_9ACTN</name>